<dbReference type="AlphaFoldDB" id="A0A2W1KGN4"/>
<proteinExistence type="predicted"/>
<comment type="caution">
    <text evidence="1">The sequence shown here is derived from an EMBL/GenBank/DDBJ whole genome shotgun (WGS) entry which is preliminary data.</text>
</comment>
<dbReference type="GeneID" id="65281004"/>
<name>A0A2W1KGN4_ACIFR</name>
<evidence type="ECO:0000313" key="2">
    <source>
        <dbReference type="Proteomes" id="UP000248886"/>
    </source>
</evidence>
<organism evidence="1 2">
    <name type="scientific">Acidithiobacillus ferrooxidans</name>
    <name type="common">Thiobacillus ferrooxidans</name>
    <dbReference type="NCBI Taxonomy" id="920"/>
    <lineage>
        <taxon>Bacteria</taxon>
        <taxon>Pseudomonadati</taxon>
        <taxon>Pseudomonadota</taxon>
        <taxon>Acidithiobacillia</taxon>
        <taxon>Acidithiobacillales</taxon>
        <taxon>Acidithiobacillaceae</taxon>
        <taxon>Acidithiobacillus</taxon>
    </lineage>
</organism>
<reference evidence="1 2" key="1">
    <citation type="submission" date="2018-06" db="EMBL/GenBank/DDBJ databases">
        <title>Draft sequence of Acidithiobacillus ferrooxidans CCM 4253.</title>
        <authorList>
            <person name="Moya-Beltran A."/>
            <person name="Castro M."/>
            <person name="Covarrubias P.C."/>
            <person name="Issotta F."/>
            <person name="Janiczek O."/>
            <person name="Mandl M."/>
            <person name="Kucera J."/>
            <person name="Quatrini R."/>
        </authorList>
    </citation>
    <scope>NUCLEOTIDE SEQUENCE [LARGE SCALE GENOMIC DNA]</scope>
    <source>
        <strain evidence="1 2">CCM 4253</strain>
    </source>
</reference>
<accession>A0A2W1KGN4</accession>
<gene>
    <name evidence="1" type="ORF">DN052_00240</name>
</gene>
<protein>
    <submittedName>
        <fullName evidence="1">Uncharacterized protein</fullName>
    </submittedName>
</protein>
<dbReference type="RefSeq" id="WP_012536796.1">
    <property type="nucleotide sequence ID" value="NZ_AP025160.1"/>
</dbReference>
<dbReference type="Proteomes" id="UP000248886">
    <property type="component" value="Unassembled WGS sequence"/>
</dbReference>
<dbReference type="EMBL" id="QKQP01000001">
    <property type="protein sequence ID" value="PZD81552.1"/>
    <property type="molecule type" value="Genomic_DNA"/>
</dbReference>
<evidence type="ECO:0000313" key="1">
    <source>
        <dbReference type="EMBL" id="PZD81552.1"/>
    </source>
</evidence>
<sequence>MNESKKVIQADMDLCVLAGNMGPETDKKLAAAMLETLLEKGYSGKRICDVPIQEWKKLRDESIPISET</sequence>